<sequence length="141" mass="14460">TRSKRTRRLRPSWRGGCGRSGTRSRPGGARSGGGARARPSRSRGGCAPGGVGALWRRPDAGVAPLPRRRGACARAARRRRRGRSGSSGGTAAAAPPAAPTAPCIPRTTTPSSPAPLPARTWALAGSWLAGCLTMLGSLWVS</sequence>
<dbReference type="AlphaFoldDB" id="A0A8R7UC15"/>
<name>A0A8R7UC15_TRIUA</name>
<reference evidence="2" key="2">
    <citation type="submission" date="2018-03" db="EMBL/GenBank/DDBJ databases">
        <title>The Triticum urartu genome reveals the dynamic nature of wheat genome evolution.</title>
        <authorList>
            <person name="Ling H."/>
            <person name="Ma B."/>
            <person name="Shi X."/>
            <person name="Liu H."/>
            <person name="Dong L."/>
            <person name="Sun H."/>
            <person name="Cao Y."/>
            <person name="Gao Q."/>
            <person name="Zheng S."/>
            <person name="Li Y."/>
            <person name="Yu Y."/>
            <person name="Du H."/>
            <person name="Qi M."/>
            <person name="Li Y."/>
            <person name="Yu H."/>
            <person name="Cui Y."/>
            <person name="Wang N."/>
            <person name="Chen C."/>
            <person name="Wu H."/>
            <person name="Zhao Y."/>
            <person name="Zhang J."/>
            <person name="Li Y."/>
            <person name="Zhou W."/>
            <person name="Zhang B."/>
            <person name="Hu W."/>
            <person name="Eijk M."/>
            <person name="Tang J."/>
            <person name="Witsenboer H."/>
            <person name="Zhao S."/>
            <person name="Li Z."/>
            <person name="Zhang A."/>
            <person name="Wang D."/>
            <person name="Liang C."/>
        </authorList>
    </citation>
    <scope>NUCLEOTIDE SEQUENCE [LARGE SCALE GENOMIC DNA]</scope>
    <source>
        <strain evidence="2">cv. G1812</strain>
    </source>
</reference>
<accession>A0A8R7UC15</accession>
<dbReference type="Proteomes" id="UP000015106">
    <property type="component" value="Chromosome 4"/>
</dbReference>
<dbReference type="EnsemblPlants" id="TuG1812G0400003516.01.T01">
    <property type="protein sequence ID" value="TuG1812G0400003516.01.T01.cds401159"/>
    <property type="gene ID" value="TuG1812G0400003516.01"/>
</dbReference>
<evidence type="ECO:0000313" key="3">
    <source>
        <dbReference type="Proteomes" id="UP000015106"/>
    </source>
</evidence>
<proteinExistence type="predicted"/>
<keyword evidence="3" id="KW-1185">Reference proteome</keyword>
<feature type="compositionally biased region" description="Low complexity" evidence="1">
    <location>
        <begin position="89"/>
        <end position="111"/>
    </location>
</feature>
<feature type="region of interest" description="Disordered" evidence="1">
    <location>
        <begin position="1"/>
        <end position="113"/>
    </location>
</feature>
<protein>
    <submittedName>
        <fullName evidence="2">Uncharacterized protein</fullName>
    </submittedName>
</protein>
<evidence type="ECO:0000256" key="1">
    <source>
        <dbReference type="SAM" id="MobiDB-lite"/>
    </source>
</evidence>
<organism evidence="2 3">
    <name type="scientific">Triticum urartu</name>
    <name type="common">Red wild einkorn</name>
    <name type="synonym">Crithodium urartu</name>
    <dbReference type="NCBI Taxonomy" id="4572"/>
    <lineage>
        <taxon>Eukaryota</taxon>
        <taxon>Viridiplantae</taxon>
        <taxon>Streptophyta</taxon>
        <taxon>Embryophyta</taxon>
        <taxon>Tracheophyta</taxon>
        <taxon>Spermatophyta</taxon>
        <taxon>Magnoliopsida</taxon>
        <taxon>Liliopsida</taxon>
        <taxon>Poales</taxon>
        <taxon>Poaceae</taxon>
        <taxon>BOP clade</taxon>
        <taxon>Pooideae</taxon>
        <taxon>Triticodae</taxon>
        <taxon>Triticeae</taxon>
        <taxon>Triticinae</taxon>
        <taxon>Triticum</taxon>
    </lineage>
</organism>
<feature type="compositionally biased region" description="Basic residues" evidence="1">
    <location>
        <begin position="66"/>
        <end position="83"/>
    </location>
</feature>
<feature type="compositionally biased region" description="Basic residues" evidence="1">
    <location>
        <begin position="1"/>
        <end position="11"/>
    </location>
</feature>
<reference evidence="2" key="3">
    <citation type="submission" date="2022-06" db="UniProtKB">
        <authorList>
            <consortium name="EnsemblPlants"/>
        </authorList>
    </citation>
    <scope>IDENTIFICATION</scope>
</reference>
<evidence type="ECO:0000313" key="2">
    <source>
        <dbReference type="EnsemblPlants" id="TuG1812G0400003516.01.T01.cds401159"/>
    </source>
</evidence>
<dbReference type="Gramene" id="TuG1812G0400003516.01.T01">
    <property type="protein sequence ID" value="TuG1812G0400003516.01.T01.cds401159"/>
    <property type="gene ID" value="TuG1812G0400003516.01"/>
</dbReference>
<reference evidence="3" key="1">
    <citation type="journal article" date="2013" name="Nature">
        <title>Draft genome of the wheat A-genome progenitor Triticum urartu.</title>
        <authorList>
            <person name="Ling H.Q."/>
            <person name="Zhao S."/>
            <person name="Liu D."/>
            <person name="Wang J."/>
            <person name="Sun H."/>
            <person name="Zhang C."/>
            <person name="Fan H."/>
            <person name="Li D."/>
            <person name="Dong L."/>
            <person name="Tao Y."/>
            <person name="Gao C."/>
            <person name="Wu H."/>
            <person name="Li Y."/>
            <person name="Cui Y."/>
            <person name="Guo X."/>
            <person name="Zheng S."/>
            <person name="Wang B."/>
            <person name="Yu K."/>
            <person name="Liang Q."/>
            <person name="Yang W."/>
            <person name="Lou X."/>
            <person name="Chen J."/>
            <person name="Feng M."/>
            <person name="Jian J."/>
            <person name="Zhang X."/>
            <person name="Luo G."/>
            <person name="Jiang Y."/>
            <person name="Liu J."/>
            <person name="Wang Z."/>
            <person name="Sha Y."/>
            <person name="Zhang B."/>
            <person name="Wu H."/>
            <person name="Tang D."/>
            <person name="Shen Q."/>
            <person name="Xue P."/>
            <person name="Zou S."/>
            <person name="Wang X."/>
            <person name="Liu X."/>
            <person name="Wang F."/>
            <person name="Yang Y."/>
            <person name="An X."/>
            <person name="Dong Z."/>
            <person name="Zhang K."/>
            <person name="Zhang X."/>
            <person name="Luo M.C."/>
            <person name="Dvorak J."/>
            <person name="Tong Y."/>
            <person name="Wang J."/>
            <person name="Yang H."/>
            <person name="Li Z."/>
            <person name="Wang D."/>
            <person name="Zhang A."/>
            <person name="Wang J."/>
        </authorList>
    </citation>
    <scope>NUCLEOTIDE SEQUENCE</scope>
    <source>
        <strain evidence="3">cv. G1812</strain>
    </source>
</reference>